<dbReference type="EMBL" id="AP018113">
    <property type="protein sequence ID" value="BAX64065.1"/>
    <property type="molecule type" value="Genomic_DNA"/>
</dbReference>
<reference evidence="1 2" key="1">
    <citation type="journal article" date="2017" name="Genome Announc.">
        <title>Complete Genome Sequence of Burkholderia stabilis FERMP-21014.</title>
        <authorList>
            <person name="Konishi K."/>
            <person name="Kumagai T."/>
            <person name="Sakasegawa S."/>
            <person name="Tamura T."/>
        </authorList>
    </citation>
    <scope>NUCLEOTIDE SEQUENCE [LARGE SCALE GENOMIC DNA]</scope>
    <source>
        <strain evidence="1 2">FERMP-21014</strain>
    </source>
</reference>
<organism evidence="1 2">
    <name type="scientific">Burkholderia stabilis</name>
    <dbReference type="NCBI Taxonomy" id="95485"/>
    <lineage>
        <taxon>Bacteria</taxon>
        <taxon>Pseudomonadati</taxon>
        <taxon>Pseudomonadota</taxon>
        <taxon>Betaproteobacteria</taxon>
        <taxon>Burkholderiales</taxon>
        <taxon>Burkholderiaceae</taxon>
        <taxon>Burkholderia</taxon>
        <taxon>Burkholderia cepacia complex</taxon>
    </lineage>
</organism>
<accession>A0A1Y1BW83</accession>
<gene>
    <name evidence="1" type="ORF">BSFP_069380</name>
</gene>
<dbReference type="AlphaFoldDB" id="A0A1Y1BW83"/>
<evidence type="ECO:0000313" key="2">
    <source>
        <dbReference type="Proteomes" id="UP000218432"/>
    </source>
</evidence>
<protein>
    <submittedName>
        <fullName evidence="1">Uncharacterized protein</fullName>
    </submittedName>
</protein>
<sequence length="79" mass="9142">MSRYSTVLSFRWTFGDHHVFADMRPRLGLRPGPWHSQCSSGAQIGHQFALERTTPLNVKRLIDGFVRDAHGFVIWKVDF</sequence>
<evidence type="ECO:0000313" key="1">
    <source>
        <dbReference type="EMBL" id="BAX64065.1"/>
    </source>
</evidence>
<proteinExistence type="predicted"/>
<dbReference type="Proteomes" id="UP000218432">
    <property type="component" value="Chromosome 3"/>
</dbReference>
<name>A0A1Y1BW83_9BURK</name>